<feature type="transmembrane region" description="Helical" evidence="8">
    <location>
        <begin position="7"/>
        <end position="28"/>
    </location>
</feature>
<feature type="transmembrane region" description="Helical" evidence="8">
    <location>
        <begin position="227"/>
        <end position="246"/>
    </location>
</feature>
<evidence type="ECO:0000256" key="4">
    <source>
        <dbReference type="ARBA" id="ARBA00022519"/>
    </source>
</evidence>
<reference evidence="10 11" key="1">
    <citation type="submission" date="2016-12" db="EMBL/GenBank/DDBJ databases">
        <title>Candidatus Reconcilibacillus cellulovorans genome.</title>
        <authorList>
            <person name="Kolinko S."/>
            <person name="Wu Y.-W."/>
            <person name="Tachea F."/>
            <person name="Denzel E."/>
            <person name="Hiras J."/>
            <person name="Baecker N."/>
            <person name="Chan L.J."/>
            <person name="Eichorst S.A."/>
            <person name="Frey D."/>
            <person name="Adams P.D."/>
            <person name="Pray T."/>
            <person name="Tanjore D."/>
            <person name="Petzold C.J."/>
            <person name="Gladden J.M."/>
            <person name="Simmons B.A."/>
            <person name="Singer S.W."/>
        </authorList>
    </citation>
    <scope>NUCLEOTIDE SEQUENCE [LARGE SCALE GENOMIC DNA]</scope>
    <source>
        <strain evidence="10">JTherm</strain>
    </source>
</reference>
<name>A0A2A6DZZ7_9BACL</name>
<keyword evidence="7 8" id="KW-0472">Membrane</keyword>
<keyword evidence="6 8" id="KW-1133">Transmembrane helix</keyword>
<feature type="transmembrane region" description="Helical" evidence="8">
    <location>
        <begin position="58"/>
        <end position="81"/>
    </location>
</feature>
<comment type="similarity">
    <text evidence="8">Belongs to the binding-protein-dependent transport system permease family.</text>
</comment>
<dbReference type="Pfam" id="PF00528">
    <property type="entry name" value="BPD_transp_1"/>
    <property type="match status" value="1"/>
</dbReference>
<evidence type="ECO:0000256" key="5">
    <source>
        <dbReference type="ARBA" id="ARBA00022692"/>
    </source>
</evidence>
<feature type="transmembrane region" description="Helical" evidence="8">
    <location>
        <begin position="198"/>
        <end position="215"/>
    </location>
</feature>
<dbReference type="GO" id="GO:0005886">
    <property type="term" value="C:plasma membrane"/>
    <property type="evidence" value="ECO:0007669"/>
    <property type="project" value="UniProtKB-SubCell"/>
</dbReference>
<dbReference type="GO" id="GO:0055085">
    <property type="term" value="P:transmembrane transport"/>
    <property type="evidence" value="ECO:0007669"/>
    <property type="project" value="InterPro"/>
</dbReference>
<evidence type="ECO:0000313" key="11">
    <source>
        <dbReference type="Proteomes" id="UP000243688"/>
    </source>
</evidence>
<sequence>MVLKTLGYALALFVIFGPLSSLVLWSFAEKWYWPHLFPQQYGTFYWKKVLGGNMVDSLILSFEIAVVVTLVSLVLTVPLAYLLARYRVPVKSLILTVFLLPQAFPQLPVFTNTMVLMYKYDLVGTVPGVVLIHLVGALVFSVWTLVSVFRSIPASLEEAAVNVGASRIRVFWTITLPLAIPGIAAAALLVFLYSLDEFTGSLLIGSPFVITMPVYMYNSAMGYEMQVASITALLLMLPGILLLVLLERYLKSEYLSSFGRG</sequence>
<evidence type="ECO:0000256" key="6">
    <source>
        <dbReference type="ARBA" id="ARBA00022989"/>
    </source>
</evidence>
<keyword evidence="5 8" id="KW-0812">Transmembrane</keyword>
<dbReference type="EMBL" id="MOXJ01000011">
    <property type="protein sequence ID" value="PDO10638.1"/>
    <property type="molecule type" value="Genomic_DNA"/>
</dbReference>
<feature type="transmembrane region" description="Helical" evidence="8">
    <location>
        <begin position="170"/>
        <end position="192"/>
    </location>
</feature>
<keyword evidence="2 8" id="KW-0813">Transport</keyword>
<dbReference type="InterPro" id="IPR035906">
    <property type="entry name" value="MetI-like_sf"/>
</dbReference>
<dbReference type="InterPro" id="IPR000515">
    <property type="entry name" value="MetI-like"/>
</dbReference>
<accession>A0A2A6DZZ7</accession>
<evidence type="ECO:0000259" key="9">
    <source>
        <dbReference type="PROSITE" id="PS50928"/>
    </source>
</evidence>
<evidence type="ECO:0000256" key="8">
    <source>
        <dbReference type="RuleBase" id="RU363032"/>
    </source>
</evidence>
<proteinExistence type="inferred from homology"/>
<protein>
    <submittedName>
        <fullName evidence="10">Spermidine/putrescine ABC transporter permease</fullName>
    </submittedName>
</protein>
<organism evidence="10 11">
    <name type="scientific">Candidatus Reconcilbacillus cellulovorans</name>
    <dbReference type="NCBI Taxonomy" id="1906605"/>
    <lineage>
        <taxon>Bacteria</taxon>
        <taxon>Bacillati</taxon>
        <taxon>Bacillota</taxon>
        <taxon>Bacilli</taxon>
        <taxon>Bacillales</taxon>
        <taxon>Paenibacillaceae</taxon>
        <taxon>Candidatus Reconcilbacillus</taxon>
    </lineage>
</organism>
<feature type="domain" description="ABC transmembrane type-1" evidence="9">
    <location>
        <begin position="58"/>
        <end position="246"/>
    </location>
</feature>
<gene>
    <name evidence="10" type="ORF">BLM47_05940</name>
</gene>
<keyword evidence="3" id="KW-1003">Cell membrane</keyword>
<keyword evidence="4" id="KW-0997">Cell inner membrane</keyword>
<comment type="caution">
    <text evidence="10">The sequence shown here is derived from an EMBL/GenBank/DDBJ whole genome shotgun (WGS) entry which is preliminary data.</text>
</comment>
<dbReference type="SUPFAM" id="SSF161098">
    <property type="entry name" value="MetI-like"/>
    <property type="match status" value="1"/>
</dbReference>
<dbReference type="Gene3D" id="1.10.3720.10">
    <property type="entry name" value="MetI-like"/>
    <property type="match status" value="1"/>
</dbReference>
<dbReference type="CDD" id="cd06261">
    <property type="entry name" value="TM_PBP2"/>
    <property type="match status" value="1"/>
</dbReference>
<feature type="transmembrane region" description="Helical" evidence="8">
    <location>
        <begin position="130"/>
        <end position="149"/>
    </location>
</feature>
<dbReference type="PROSITE" id="PS50928">
    <property type="entry name" value="ABC_TM1"/>
    <property type="match status" value="1"/>
</dbReference>
<dbReference type="Proteomes" id="UP000243688">
    <property type="component" value="Unassembled WGS sequence"/>
</dbReference>
<dbReference type="PANTHER" id="PTHR43357:SF4">
    <property type="entry name" value="INNER MEMBRANE ABC TRANSPORTER PERMEASE PROTEIN YDCV"/>
    <property type="match status" value="1"/>
</dbReference>
<evidence type="ECO:0000256" key="1">
    <source>
        <dbReference type="ARBA" id="ARBA00004429"/>
    </source>
</evidence>
<dbReference type="AlphaFoldDB" id="A0A2A6DZZ7"/>
<evidence type="ECO:0000313" key="10">
    <source>
        <dbReference type="EMBL" id="PDO10638.1"/>
    </source>
</evidence>
<evidence type="ECO:0000256" key="7">
    <source>
        <dbReference type="ARBA" id="ARBA00023136"/>
    </source>
</evidence>
<evidence type="ECO:0000256" key="2">
    <source>
        <dbReference type="ARBA" id="ARBA00022448"/>
    </source>
</evidence>
<comment type="subcellular location">
    <subcellularLocation>
        <location evidence="1">Cell inner membrane</location>
        <topology evidence="1">Multi-pass membrane protein</topology>
    </subcellularLocation>
    <subcellularLocation>
        <location evidence="8">Cell membrane</location>
        <topology evidence="8">Multi-pass membrane protein</topology>
    </subcellularLocation>
</comment>
<dbReference type="PANTHER" id="PTHR43357">
    <property type="entry name" value="INNER MEMBRANE ABC TRANSPORTER PERMEASE PROTEIN YDCV"/>
    <property type="match status" value="1"/>
</dbReference>
<evidence type="ECO:0000256" key="3">
    <source>
        <dbReference type="ARBA" id="ARBA00022475"/>
    </source>
</evidence>